<evidence type="ECO:0008006" key="3">
    <source>
        <dbReference type="Google" id="ProtNLM"/>
    </source>
</evidence>
<dbReference type="OrthoDB" id="1955612at2"/>
<proteinExistence type="predicted"/>
<dbReference type="Proteomes" id="UP000051922">
    <property type="component" value="Unassembled WGS sequence"/>
</dbReference>
<gene>
    <name evidence="1" type="ORF">FC50_GL000947</name>
</gene>
<dbReference type="STRING" id="1423783.FC50_GL000947"/>
<evidence type="ECO:0000313" key="1">
    <source>
        <dbReference type="EMBL" id="KRL86425.1"/>
    </source>
</evidence>
<dbReference type="EMBL" id="AZFJ01000045">
    <property type="protein sequence ID" value="KRL86425.1"/>
    <property type="molecule type" value="Genomic_DNA"/>
</dbReference>
<keyword evidence="2" id="KW-1185">Reference proteome</keyword>
<dbReference type="AlphaFoldDB" id="A0A0R1TYY9"/>
<protein>
    <recommendedName>
        <fullName evidence="3">Head decoration protein</fullName>
    </recommendedName>
</protein>
<sequence>MSEMRTFGATTQILAFVEPQVSVSVIVAAGDVQANAQGHKIIPAGTPVGGADNVLEEDGSKQVAVATDATARGVLLHDVDVTSGQGNGTMLIFGFVNLNRIPNVTIPDAVKTALDGKVTFLARN</sequence>
<accession>A0A0R1TYY9</accession>
<name>A0A0R1TYY9_9LACO</name>
<dbReference type="RefSeq" id="WP_054651372.1">
    <property type="nucleotide sequence ID" value="NZ_AZFJ01000045.1"/>
</dbReference>
<reference evidence="1 2" key="1">
    <citation type="journal article" date="2015" name="Genome Announc.">
        <title>Expanding the biotechnology potential of lactobacilli through comparative genomics of 213 strains and associated genera.</title>
        <authorList>
            <person name="Sun Z."/>
            <person name="Harris H.M."/>
            <person name="McCann A."/>
            <person name="Guo C."/>
            <person name="Argimon S."/>
            <person name="Zhang W."/>
            <person name="Yang X."/>
            <person name="Jeffery I.B."/>
            <person name="Cooney J.C."/>
            <person name="Kagawa T.F."/>
            <person name="Liu W."/>
            <person name="Song Y."/>
            <person name="Salvetti E."/>
            <person name="Wrobel A."/>
            <person name="Rasinkangas P."/>
            <person name="Parkhill J."/>
            <person name="Rea M.C."/>
            <person name="O'Sullivan O."/>
            <person name="Ritari J."/>
            <person name="Douillard F.P."/>
            <person name="Paul Ross R."/>
            <person name="Yang R."/>
            <person name="Briner A.E."/>
            <person name="Felis G.E."/>
            <person name="de Vos W.M."/>
            <person name="Barrangou R."/>
            <person name="Klaenhammer T.R."/>
            <person name="Caufield P.W."/>
            <person name="Cui Y."/>
            <person name="Zhang H."/>
            <person name="O'Toole P.W."/>
        </authorList>
    </citation>
    <scope>NUCLEOTIDE SEQUENCE [LARGE SCALE GENOMIC DNA]</scope>
    <source>
        <strain evidence="1 2">DSM 15945</strain>
    </source>
</reference>
<organism evidence="1 2">
    <name type="scientific">Lacticaseibacillus pantheris DSM 15945 = JCM 12539 = NBRC 106106</name>
    <dbReference type="NCBI Taxonomy" id="1423783"/>
    <lineage>
        <taxon>Bacteria</taxon>
        <taxon>Bacillati</taxon>
        <taxon>Bacillota</taxon>
        <taxon>Bacilli</taxon>
        <taxon>Lactobacillales</taxon>
        <taxon>Lactobacillaceae</taxon>
        <taxon>Lacticaseibacillus</taxon>
    </lineage>
</organism>
<evidence type="ECO:0000313" key="2">
    <source>
        <dbReference type="Proteomes" id="UP000051922"/>
    </source>
</evidence>
<comment type="caution">
    <text evidence="1">The sequence shown here is derived from an EMBL/GenBank/DDBJ whole genome shotgun (WGS) entry which is preliminary data.</text>
</comment>
<dbReference type="PATRIC" id="fig|1423783.4.peg.980"/>